<keyword evidence="11" id="KW-1185">Reference proteome</keyword>
<evidence type="ECO:0000256" key="2">
    <source>
        <dbReference type="ARBA" id="ARBA00008834"/>
    </source>
</evidence>
<proteinExistence type="inferred from homology"/>
<sequence length="320" mass="34506">MAGRTESPAILAASCAASTTCIRLTGGPVLPTPSIAVHRVGDGGPRAPLIGTLQGTLKAATDMNPFDNDWIRFESVTGLTVAGGVIDGQGAASWPFSNSKCPVLKHCNVPRTSLFFVNRQNISPPDSPNTDGIHHRAQRRHGRADRHGRRLHLHRAGKRHRRGRVPRAAGPGHHASVGSLDWYAGKGDDARVRARGVTFADTASGVRIKTRERSPGRSSAAHMVLVEVVEEAGGTPGKKRIGRRRVREEDEKPGVHQVCRRYRIIAPPRQRLRSGGRVGEHQRVVAGDRVPGVVVPVEGQSRRRRSGAGRRPASGSSVRE</sequence>
<dbReference type="Proteomes" id="UP000275267">
    <property type="component" value="Unassembled WGS sequence"/>
</dbReference>
<protein>
    <submittedName>
        <fullName evidence="10">Exopolygalacturonase-like</fullName>
    </submittedName>
</protein>
<gene>
    <name evidence="10" type="ORF">C2845_PM15G17990</name>
</gene>
<dbReference type="GO" id="GO:0071555">
    <property type="term" value="P:cell wall organization"/>
    <property type="evidence" value="ECO:0007669"/>
    <property type="project" value="UniProtKB-KW"/>
</dbReference>
<dbReference type="GO" id="GO:0005975">
    <property type="term" value="P:carbohydrate metabolic process"/>
    <property type="evidence" value="ECO:0007669"/>
    <property type="project" value="InterPro"/>
</dbReference>
<feature type="region of interest" description="Disordered" evidence="9">
    <location>
        <begin position="122"/>
        <end position="183"/>
    </location>
</feature>
<dbReference type="STRING" id="4540.A0A3L6QAJ7"/>
<keyword evidence="6 8" id="KW-0326">Glycosidase</keyword>
<feature type="compositionally biased region" description="Basic residues" evidence="9">
    <location>
        <begin position="135"/>
        <end position="165"/>
    </location>
</feature>
<dbReference type="InterPro" id="IPR011050">
    <property type="entry name" value="Pectin_lyase_fold/virulence"/>
</dbReference>
<dbReference type="SUPFAM" id="SSF51126">
    <property type="entry name" value="Pectin lyase-like"/>
    <property type="match status" value="1"/>
</dbReference>
<evidence type="ECO:0000256" key="1">
    <source>
        <dbReference type="ARBA" id="ARBA00004191"/>
    </source>
</evidence>
<evidence type="ECO:0000256" key="3">
    <source>
        <dbReference type="ARBA" id="ARBA00022512"/>
    </source>
</evidence>
<comment type="similarity">
    <text evidence="2 8">Belongs to the glycosyl hydrolase 28 family.</text>
</comment>
<dbReference type="InterPro" id="IPR000743">
    <property type="entry name" value="Glyco_hydro_28"/>
</dbReference>
<dbReference type="EMBL" id="PQIB02000013">
    <property type="protein sequence ID" value="RLM75220.1"/>
    <property type="molecule type" value="Genomic_DNA"/>
</dbReference>
<evidence type="ECO:0000256" key="7">
    <source>
        <dbReference type="ARBA" id="ARBA00023316"/>
    </source>
</evidence>
<evidence type="ECO:0000256" key="6">
    <source>
        <dbReference type="ARBA" id="ARBA00023295"/>
    </source>
</evidence>
<dbReference type="InterPro" id="IPR012334">
    <property type="entry name" value="Pectin_lyas_fold"/>
</dbReference>
<feature type="region of interest" description="Disordered" evidence="9">
    <location>
        <begin position="291"/>
        <end position="320"/>
    </location>
</feature>
<evidence type="ECO:0000313" key="10">
    <source>
        <dbReference type="EMBL" id="RLM75220.1"/>
    </source>
</evidence>
<evidence type="ECO:0000256" key="9">
    <source>
        <dbReference type="SAM" id="MobiDB-lite"/>
    </source>
</evidence>
<dbReference type="Pfam" id="PF00295">
    <property type="entry name" value="Glyco_hydro_28"/>
    <property type="match status" value="1"/>
</dbReference>
<evidence type="ECO:0000256" key="5">
    <source>
        <dbReference type="ARBA" id="ARBA00022801"/>
    </source>
</evidence>
<accession>A0A3L6QAJ7</accession>
<keyword evidence="7" id="KW-0961">Cell wall biogenesis/degradation</keyword>
<keyword evidence="4" id="KW-0964">Secreted</keyword>
<organism evidence="10 11">
    <name type="scientific">Panicum miliaceum</name>
    <name type="common">Proso millet</name>
    <name type="synonym">Broomcorn millet</name>
    <dbReference type="NCBI Taxonomy" id="4540"/>
    <lineage>
        <taxon>Eukaryota</taxon>
        <taxon>Viridiplantae</taxon>
        <taxon>Streptophyta</taxon>
        <taxon>Embryophyta</taxon>
        <taxon>Tracheophyta</taxon>
        <taxon>Spermatophyta</taxon>
        <taxon>Magnoliopsida</taxon>
        <taxon>Liliopsida</taxon>
        <taxon>Poales</taxon>
        <taxon>Poaceae</taxon>
        <taxon>PACMAD clade</taxon>
        <taxon>Panicoideae</taxon>
        <taxon>Panicodae</taxon>
        <taxon>Paniceae</taxon>
        <taxon>Panicinae</taxon>
        <taxon>Panicum</taxon>
        <taxon>Panicum sect. Panicum</taxon>
    </lineage>
</organism>
<keyword evidence="5 8" id="KW-0378">Hydrolase</keyword>
<evidence type="ECO:0000256" key="8">
    <source>
        <dbReference type="RuleBase" id="RU361169"/>
    </source>
</evidence>
<name>A0A3L6QAJ7_PANMI</name>
<dbReference type="GO" id="GO:0004650">
    <property type="term" value="F:polygalacturonase activity"/>
    <property type="evidence" value="ECO:0007669"/>
    <property type="project" value="InterPro"/>
</dbReference>
<dbReference type="Gene3D" id="2.160.20.10">
    <property type="entry name" value="Single-stranded right-handed beta-helix, Pectin lyase-like"/>
    <property type="match status" value="1"/>
</dbReference>
<reference evidence="11" key="1">
    <citation type="journal article" date="2019" name="Nat. Commun.">
        <title>The genome of broomcorn millet.</title>
        <authorList>
            <person name="Zou C."/>
            <person name="Miki D."/>
            <person name="Li D."/>
            <person name="Tang Q."/>
            <person name="Xiao L."/>
            <person name="Rajput S."/>
            <person name="Deng P."/>
            <person name="Jia W."/>
            <person name="Huang R."/>
            <person name="Zhang M."/>
            <person name="Sun Y."/>
            <person name="Hu J."/>
            <person name="Fu X."/>
            <person name="Schnable P.S."/>
            <person name="Li F."/>
            <person name="Zhang H."/>
            <person name="Feng B."/>
            <person name="Zhu X."/>
            <person name="Liu R."/>
            <person name="Schnable J.C."/>
            <person name="Zhu J.-K."/>
            <person name="Zhang H."/>
        </authorList>
    </citation>
    <scope>NUCLEOTIDE SEQUENCE [LARGE SCALE GENOMIC DNA]</scope>
</reference>
<feature type="compositionally biased region" description="Low complexity" evidence="9">
    <location>
        <begin position="309"/>
        <end position="320"/>
    </location>
</feature>
<dbReference type="OrthoDB" id="187139at2759"/>
<comment type="caution">
    <text evidence="10">The sequence shown here is derived from an EMBL/GenBank/DDBJ whole genome shotgun (WGS) entry which is preliminary data.</text>
</comment>
<comment type="subcellular location">
    <subcellularLocation>
        <location evidence="1">Secreted</location>
        <location evidence="1">Cell wall</location>
    </subcellularLocation>
</comment>
<dbReference type="PANTHER" id="PTHR31375">
    <property type="match status" value="1"/>
</dbReference>
<keyword evidence="3" id="KW-0134">Cell wall</keyword>
<dbReference type="AlphaFoldDB" id="A0A3L6QAJ7"/>
<evidence type="ECO:0000256" key="4">
    <source>
        <dbReference type="ARBA" id="ARBA00022525"/>
    </source>
</evidence>
<evidence type="ECO:0000313" key="11">
    <source>
        <dbReference type="Proteomes" id="UP000275267"/>
    </source>
</evidence>